<evidence type="ECO:0000256" key="11">
    <source>
        <dbReference type="SAM" id="Phobius"/>
    </source>
</evidence>
<evidence type="ECO:0000259" key="12">
    <source>
        <dbReference type="PROSITE" id="PS51352"/>
    </source>
</evidence>
<organism evidence="13 14">
    <name type="scientific">Clydaea vesicula</name>
    <dbReference type="NCBI Taxonomy" id="447962"/>
    <lineage>
        <taxon>Eukaryota</taxon>
        <taxon>Fungi</taxon>
        <taxon>Fungi incertae sedis</taxon>
        <taxon>Chytridiomycota</taxon>
        <taxon>Chytridiomycota incertae sedis</taxon>
        <taxon>Chytridiomycetes</taxon>
        <taxon>Lobulomycetales</taxon>
        <taxon>Lobulomycetaceae</taxon>
        <taxon>Clydaea</taxon>
    </lineage>
</organism>
<dbReference type="GO" id="GO:0006878">
    <property type="term" value="P:intracellular copper ion homeostasis"/>
    <property type="evidence" value="ECO:0007669"/>
    <property type="project" value="UniProtKB-UniRule"/>
</dbReference>
<keyword evidence="11" id="KW-0812">Transmembrane</keyword>
<evidence type="ECO:0000256" key="7">
    <source>
        <dbReference type="ARBA" id="ARBA00023136"/>
    </source>
</evidence>
<keyword evidence="5 9" id="KW-0186">Copper</keyword>
<dbReference type="PANTHER" id="PTHR12151">
    <property type="entry name" value="ELECTRON TRANSPORT PROTIN SCO1/SENC FAMILY MEMBER"/>
    <property type="match status" value="1"/>
</dbReference>
<accession>A0AAD5TYX9</accession>
<keyword evidence="4 8" id="KW-0999">Mitochondrion inner membrane</keyword>
<evidence type="ECO:0000256" key="8">
    <source>
        <dbReference type="PIRNR" id="PIRNR037736"/>
    </source>
</evidence>
<feature type="disulfide bond" description="Redox-active" evidence="10">
    <location>
        <begin position="123"/>
        <end position="127"/>
    </location>
</feature>
<evidence type="ECO:0000256" key="5">
    <source>
        <dbReference type="ARBA" id="ARBA00023008"/>
    </source>
</evidence>
<dbReference type="PROSITE" id="PS51352">
    <property type="entry name" value="THIOREDOXIN_2"/>
    <property type="match status" value="1"/>
</dbReference>
<keyword evidence="14" id="KW-1185">Reference proteome</keyword>
<evidence type="ECO:0000256" key="10">
    <source>
        <dbReference type="PIRSR" id="PIRSR603782-2"/>
    </source>
</evidence>
<dbReference type="InterPro" id="IPR003782">
    <property type="entry name" value="SCO1/SenC"/>
</dbReference>
<protein>
    <submittedName>
        <fullName evidence="13">Cu-binding protein</fullName>
    </submittedName>
</protein>
<sequence>MKYLRFFKNNNLSRTIQLPIFNSSKINNISLRSYSTLDPNEKEKDSKRLIRSIAAVLISGAALFGIFHFEKQRVNERKKVVDEGEGKPLVGGPFSLVDLNGKPVTDMDFRGKFTLIYFGYTFCPDVCPEELEKMAKVVNAIDAKSDEFGKDPLTTLFVSCDPKRDSIKSIKEYLRDFHPKFIGLTGTHQQIKRVARAYRMYYSAPPRSLDDDDADYLVDHSIFFYLIDPDGQYVTHFGRQETAESVTEKVLEVMRKRNLEIAKTKP</sequence>
<evidence type="ECO:0000256" key="6">
    <source>
        <dbReference type="ARBA" id="ARBA00023128"/>
    </source>
</evidence>
<dbReference type="FunFam" id="3.40.30.10:FF:000013">
    <property type="entry name" value="Blast:Protein SCO1 homolog, mitochondrial"/>
    <property type="match status" value="1"/>
</dbReference>
<dbReference type="GO" id="GO:0016531">
    <property type="term" value="F:copper chaperone activity"/>
    <property type="evidence" value="ECO:0007669"/>
    <property type="project" value="InterPro"/>
</dbReference>
<dbReference type="InterPro" id="IPR017276">
    <property type="entry name" value="Synth_of_cyt-c-oxidase_Sco1/2"/>
</dbReference>
<dbReference type="InterPro" id="IPR013766">
    <property type="entry name" value="Thioredoxin_domain"/>
</dbReference>
<gene>
    <name evidence="13" type="primary">SCO1</name>
    <name evidence="13" type="ORF">HK099_007238</name>
</gene>
<evidence type="ECO:0000256" key="3">
    <source>
        <dbReference type="ARBA" id="ARBA00022723"/>
    </source>
</evidence>
<keyword evidence="3 9" id="KW-0479">Metal-binding</keyword>
<dbReference type="EMBL" id="JADGJW010000687">
    <property type="protein sequence ID" value="KAJ3213685.1"/>
    <property type="molecule type" value="Genomic_DNA"/>
</dbReference>
<comment type="caution">
    <text evidence="13">The sequence shown here is derived from an EMBL/GenBank/DDBJ whole genome shotgun (WGS) entry which is preliminary data.</text>
</comment>
<evidence type="ECO:0000313" key="13">
    <source>
        <dbReference type="EMBL" id="KAJ3213685.1"/>
    </source>
</evidence>
<dbReference type="Proteomes" id="UP001211065">
    <property type="component" value="Unassembled WGS sequence"/>
</dbReference>
<reference evidence="13" key="1">
    <citation type="submission" date="2020-05" db="EMBL/GenBank/DDBJ databases">
        <title>Phylogenomic resolution of chytrid fungi.</title>
        <authorList>
            <person name="Stajich J.E."/>
            <person name="Amses K."/>
            <person name="Simmons R."/>
            <person name="Seto K."/>
            <person name="Myers J."/>
            <person name="Bonds A."/>
            <person name="Quandt C.A."/>
            <person name="Barry K."/>
            <person name="Liu P."/>
            <person name="Grigoriev I."/>
            <person name="Longcore J.E."/>
            <person name="James T.Y."/>
        </authorList>
    </citation>
    <scope>NUCLEOTIDE SEQUENCE</scope>
    <source>
        <strain evidence="13">JEL0476</strain>
    </source>
</reference>
<evidence type="ECO:0000256" key="9">
    <source>
        <dbReference type="PIRSR" id="PIRSR037736-1"/>
    </source>
</evidence>
<dbReference type="GO" id="GO:0005743">
    <property type="term" value="C:mitochondrial inner membrane"/>
    <property type="evidence" value="ECO:0007669"/>
    <property type="project" value="UniProtKB-SubCell"/>
</dbReference>
<dbReference type="PIRSF" id="PIRSF037736">
    <property type="entry name" value="SCO1"/>
    <property type="match status" value="1"/>
</dbReference>
<evidence type="ECO:0000313" key="14">
    <source>
        <dbReference type="Proteomes" id="UP001211065"/>
    </source>
</evidence>
<dbReference type="PANTHER" id="PTHR12151:SF5">
    <property type="entry name" value="AT19154P"/>
    <property type="match status" value="1"/>
</dbReference>
<keyword evidence="10" id="KW-1015">Disulfide bond</keyword>
<feature type="binding site" evidence="9">
    <location>
        <position position="123"/>
    </location>
    <ligand>
        <name>Cu cation</name>
        <dbReference type="ChEBI" id="CHEBI:23378"/>
    </ligand>
</feature>
<feature type="binding site" evidence="9">
    <location>
        <position position="127"/>
    </location>
    <ligand>
        <name>Cu cation</name>
        <dbReference type="ChEBI" id="CHEBI:23378"/>
    </ligand>
</feature>
<dbReference type="CDD" id="cd02968">
    <property type="entry name" value="SCO"/>
    <property type="match status" value="1"/>
</dbReference>
<dbReference type="InterPro" id="IPR036249">
    <property type="entry name" value="Thioredoxin-like_sf"/>
</dbReference>
<comment type="similarity">
    <text evidence="2 8">Belongs to the SCO1/2 family.</text>
</comment>
<feature type="transmembrane region" description="Helical" evidence="11">
    <location>
        <begin position="49"/>
        <end position="69"/>
    </location>
</feature>
<dbReference type="GO" id="GO:0005507">
    <property type="term" value="F:copper ion binding"/>
    <property type="evidence" value="ECO:0007669"/>
    <property type="project" value="InterPro"/>
</dbReference>
<proteinExistence type="inferred from homology"/>
<keyword evidence="7 11" id="KW-0472">Membrane</keyword>
<evidence type="ECO:0000256" key="2">
    <source>
        <dbReference type="ARBA" id="ARBA00010996"/>
    </source>
</evidence>
<keyword evidence="11" id="KW-1133">Transmembrane helix</keyword>
<name>A0AAD5TYX9_9FUNG</name>
<dbReference type="AlphaFoldDB" id="A0AAD5TYX9"/>
<evidence type="ECO:0000256" key="1">
    <source>
        <dbReference type="ARBA" id="ARBA00004273"/>
    </source>
</evidence>
<dbReference type="Pfam" id="PF02630">
    <property type="entry name" value="SCO1-SenC"/>
    <property type="match status" value="1"/>
</dbReference>
<feature type="domain" description="Thioredoxin" evidence="12">
    <location>
        <begin position="85"/>
        <end position="256"/>
    </location>
</feature>
<comment type="subcellular location">
    <subcellularLocation>
        <location evidence="1 8">Mitochondrion inner membrane</location>
    </subcellularLocation>
</comment>
<dbReference type="SUPFAM" id="SSF52833">
    <property type="entry name" value="Thioredoxin-like"/>
    <property type="match status" value="1"/>
</dbReference>
<evidence type="ECO:0000256" key="4">
    <source>
        <dbReference type="ARBA" id="ARBA00022792"/>
    </source>
</evidence>
<dbReference type="GO" id="GO:0033617">
    <property type="term" value="P:mitochondrial respiratory chain complex IV assembly"/>
    <property type="evidence" value="ECO:0007669"/>
    <property type="project" value="TreeGrafter"/>
</dbReference>
<feature type="binding site" evidence="9">
    <location>
        <position position="220"/>
    </location>
    <ligand>
        <name>Cu cation</name>
        <dbReference type="ChEBI" id="CHEBI:23378"/>
    </ligand>
</feature>
<keyword evidence="6 8" id="KW-0496">Mitochondrion</keyword>
<dbReference type="Gene3D" id="3.40.30.10">
    <property type="entry name" value="Glutaredoxin"/>
    <property type="match status" value="1"/>
</dbReference>